<organism evidence="2 3">
    <name type="scientific">Achromobacter piechaudii ATCC 43553</name>
    <dbReference type="NCBI Taxonomy" id="742159"/>
    <lineage>
        <taxon>Bacteria</taxon>
        <taxon>Pseudomonadati</taxon>
        <taxon>Pseudomonadota</taxon>
        <taxon>Betaproteobacteria</taxon>
        <taxon>Burkholderiales</taxon>
        <taxon>Alcaligenaceae</taxon>
        <taxon>Achromobacter</taxon>
    </lineage>
</organism>
<dbReference type="EMBL" id="ADMS01000089">
    <property type="protein sequence ID" value="EFF74805.1"/>
    <property type="molecule type" value="Genomic_DNA"/>
</dbReference>
<dbReference type="GO" id="GO:0016787">
    <property type="term" value="F:hydrolase activity"/>
    <property type="evidence" value="ECO:0007669"/>
    <property type="project" value="UniProtKB-KW"/>
</dbReference>
<dbReference type="AlphaFoldDB" id="D4XEF6"/>
<comment type="caution">
    <text evidence="2">The sequence shown here is derived from an EMBL/GenBank/DDBJ whole genome shotgun (WGS) entry which is preliminary data.</text>
</comment>
<dbReference type="InterPro" id="IPR023631">
    <property type="entry name" value="Amidase_dom"/>
</dbReference>
<proteinExistence type="predicted"/>
<protein>
    <submittedName>
        <fullName evidence="2">Amidase</fullName>
        <ecNumber evidence="2">3.5.1.-</ecNumber>
    </submittedName>
</protein>
<evidence type="ECO:0000313" key="2">
    <source>
        <dbReference type="EMBL" id="EFF74805.1"/>
    </source>
</evidence>
<evidence type="ECO:0000313" key="3">
    <source>
        <dbReference type="Proteomes" id="UP000004510"/>
    </source>
</evidence>
<dbReference type="Pfam" id="PF01425">
    <property type="entry name" value="Amidase"/>
    <property type="match status" value="1"/>
</dbReference>
<dbReference type="InterPro" id="IPR000120">
    <property type="entry name" value="Amidase"/>
</dbReference>
<name>D4XEF6_9BURK</name>
<dbReference type="HOGENOM" id="CLU_009600_0_4_4"/>
<dbReference type="SUPFAM" id="SSF75304">
    <property type="entry name" value="Amidase signature (AS) enzymes"/>
    <property type="match status" value="1"/>
</dbReference>
<dbReference type="PANTHER" id="PTHR11895">
    <property type="entry name" value="TRANSAMIDASE"/>
    <property type="match status" value="1"/>
</dbReference>
<sequence length="512" mass="55794">MSLLAGLAVRADDNNQETRMPLATPADATALNPIVAMPAHALSDAIRRRELSCVEVMRAYLAHIDHVNPKINAIVARRDADALLREAAERDAQLEAGQWLGWMHGMPQAPKDLTAVRGMVTSMGSLVYKDQVTPHDSIIVERMRAAGAIFIGRTNVPEFGLGSHTYNPVYGTTGNPYNPQRTAGGSSGGAAAALAARMLPVADGSDFGGSLRNPAAFCNVYGMRPSAGRVPFGPSPEVFLKQLSYEGPMGRTPRDVALLMSVMAGHDKRSPLSLRDDPAQFSQALDADMRGKRVGWLSDWKGYLPMEPGILDVCAQGLATLDTVGCDVIDYDVPFAGDRLWRMWLTHRHLMVGGQFRALVQDPATRKLVKPALIWEVEGLDGMTGLDVYQATQERSAWYQTVLRMFEDVDFLAVPSAQVFPFDAALDWPKEIAGRPMDTYHRWMETVTPWTLAGCPVISVPVGFNPEGLPMGMQLIGPPQADLDVLRLAHAYDAASDWVSAHQPAALWRAAD</sequence>
<dbReference type="NCBIfam" id="NF005686">
    <property type="entry name" value="PRK07486.1"/>
    <property type="match status" value="1"/>
</dbReference>
<reference evidence="3" key="1">
    <citation type="submission" date="2010-03" db="EMBL/GenBank/DDBJ databases">
        <title>Complete sequence of Mobiluncus curtisii ATCC 43063.</title>
        <authorList>
            <person name="Muzny D."/>
            <person name="Qin X."/>
            <person name="Deng J."/>
            <person name="Jiang H."/>
            <person name="Liu Y."/>
            <person name="Qu J."/>
            <person name="Song X.-Z."/>
            <person name="Zhang L."/>
            <person name="Thornton R."/>
            <person name="Coyle M."/>
            <person name="Francisco L."/>
            <person name="Jackson L."/>
            <person name="Javaid M."/>
            <person name="Korchina V."/>
            <person name="Kovar C."/>
            <person name="Mata R."/>
            <person name="Mathew T."/>
            <person name="Ngo R."/>
            <person name="Nguyen L."/>
            <person name="Nguyen N."/>
            <person name="Okwuonu G."/>
            <person name="Ongeri F."/>
            <person name="Pham C."/>
            <person name="Simmons D."/>
            <person name="Wilczek-Boney K."/>
            <person name="Hale W."/>
            <person name="Jakkamsetti A."/>
            <person name="Pham P."/>
            <person name="Ruth R."/>
            <person name="San Lucas F."/>
            <person name="Warren J."/>
            <person name="Zhang J."/>
            <person name="Zhao Z."/>
            <person name="Zhou C."/>
            <person name="Zhu D."/>
            <person name="Lee S."/>
            <person name="Bess C."/>
            <person name="Blankenburg K."/>
            <person name="Forbes L."/>
            <person name="Fu Q."/>
            <person name="Gubbala S."/>
            <person name="Hirani K."/>
            <person name="Jayaseelan J.C."/>
            <person name="Lara F."/>
            <person name="Munidasa M."/>
            <person name="Palculict T."/>
            <person name="Patil S."/>
            <person name="Pu L.-L."/>
            <person name="Saada N."/>
            <person name="Tang L."/>
            <person name="Weissenberger G."/>
            <person name="Zhu Y."/>
            <person name="Hemphill L."/>
            <person name="Shang Y."/>
            <person name="Youmans B."/>
            <person name="Ayvaz T."/>
            <person name="Ross M."/>
            <person name="Santibanez J."/>
            <person name="Aqrawi P."/>
            <person name="Gross S."/>
            <person name="Joshi V."/>
            <person name="Fowler G."/>
            <person name="Nazareth L."/>
            <person name="Reid J."/>
            <person name="Worley K."/>
            <person name="Petrosino J."/>
            <person name="Highlander S."/>
            <person name="Gibbs R."/>
            <person name="Gibbs R."/>
        </authorList>
    </citation>
    <scope>NUCLEOTIDE SEQUENCE [LARGE SCALE GENOMIC DNA]</scope>
    <source>
        <strain evidence="3">ATCC 43553</strain>
    </source>
</reference>
<dbReference type="Proteomes" id="UP000004510">
    <property type="component" value="Unassembled WGS sequence"/>
</dbReference>
<evidence type="ECO:0000259" key="1">
    <source>
        <dbReference type="Pfam" id="PF01425"/>
    </source>
</evidence>
<accession>D4XEF6</accession>
<dbReference type="PATRIC" id="fig|742159.3.peg.4862"/>
<feature type="domain" description="Amidase" evidence="1">
    <location>
        <begin position="55"/>
        <end position="485"/>
    </location>
</feature>
<keyword evidence="2" id="KW-0378">Hydrolase</keyword>
<gene>
    <name evidence="2" type="ORF">HMPREF0004_3853</name>
</gene>
<dbReference type="InterPro" id="IPR036928">
    <property type="entry name" value="AS_sf"/>
</dbReference>
<dbReference type="eggNOG" id="COG0154">
    <property type="taxonomic scope" value="Bacteria"/>
</dbReference>
<dbReference type="PANTHER" id="PTHR11895:SF76">
    <property type="entry name" value="INDOLEACETAMIDE HYDROLASE"/>
    <property type="match status" value="1"/>
</dbReference>
<dbReference type="PROSITE" id="PS00571">
    <property type="entry name" value="AMIDASES"/>
    <property type="match status" value="1"/>
</dbReference>
<dbReference type="InterPro" id="IPR020556">
    <property type="entry name" value="Amidase_CS"/>
</dbReference>
<dbReference type="EC" id="3.5.1.-" evidence="2"/>
<dbReference type="Gene3D" id="3.90.1300.10">
    <property type="entry name" value="Amidase signature (AS) domain"/>
    <property type="match status" value="1"/>
</dbReference>